<proteinExistence type="predicted"/>
<evidence type="ECO:0000313" key="3">
    <source>
        <dbReference type="Proteomes" id="UP000030019"/>
    </source>
</evidence>
<dbReference type="RefSeq" id="WP_037616469.1">
    <property type="nucleotide sequence ID" value="NZ_JPEN01000063.1"/>
</dbReference>
<dbReference type="Pfam" id="PF04854">
    <property type="entry name" value="DUF624"/>
    <property type="match status" value="1"/>
</dbReference>
<organism evidence="2 3">
    <name type="scientific">Streptococcus sinensis</name>
    <dbReference type="NCBI Taxonomy" id="176090"/>
    <lineage>
        <taxon>Bacteria</taxon>
        <taxon>Bacillati</taxon>
        <taxon>Bacillota</taxon>
        <taxon>Bacilli</taxon>
        <taxon>Lactobacillales</taxon>
        <taxon>Streptococcaceae</taxon>
        <taxon>Streptococcus</taxon>
    </lineage>
</organism>
<feature type="transmembrane region" description="Helical" evidence="1">
    <location>
        <begin position="183"/>
        <end position="206"/>
    </location>
</feature>
<evidence type="ECO:0000256" key="1">
    <source>
        <dbReference type="SAM" id="Phobius"/>
    </source>
</evidence>
<dbReference type="InterPro" id="IPR006938">
    <property type="entry name" value="DUF624"/>
</dbReference>
<keyword evidence="1" id="KW-0472">Membrane</keyword>
<gene>
    <name evidence="2" type="ORF">SSIN_1042</name>
</gene>
<keyword evidence="1" id="KW-1133">Transmembrane helix</keyword>
<dbReference type="Proteomes" id="UP000030019">
    <property type="component" value="Unassembled WGS sequence"/>
</dbReference>
<reference evidence="2 3" key="1">
    <citation type="submission" date="2014-06" db="EMBL/GenBank/DDBJ databases">
        <authorList>
            <person name="Teng J.L."/>
            <person name="Huang Y."/>
            <person name="Tse H."/>
            <person name="Lau S.K."/>
            <person name="Woo P.C."/>
        </authorList>
    </citation>
    <scope>NUCLEOTIDE SEQUENCE [LARGE SCALE GENOMIC DNA]</scope>
    <source>
        <strain evidence="2 3">HKU4</strain>
    </source>
</reference>
<dbReference type="STRING" id="176090.SSIN_1042"/>
<dbReference type="PATRIC" id="fig|176090.4.peg.1010"/>
<dbReference type="eggNOG" id="COG5578">
    <property type="taxonomic scope" value="Bacteria"/>
</dbReference>
<evidence type="ECO:0008006" key="4">
    <source>
        <dbReference type="Google" id="ProtNLM"/>
    </source>
</evidence>
<dbReference type="EMBL" id="JPEN01000063">
    <property type="protein sequence ID" value="KGM37176.1"/>
    <property type="molecule type" value="Genomic_DNA"/>
</dbReference>
<feature type="transmembrane region" description="Helical" evidence="1">
    <location>
        <begin position="110"/>
        <end position="136"/>
    </location>
</feature>
<protein>
    <recommendedName>
        <fullName evidence="4">DUF624 domain-containing protein</fullName>
    </recommendedName>
</protein>
<keyword evidence="3" id="KW-1185">Reference proteome</keyword>
<comment type="caution">
    <text evidence="2">The sequence shown here is derived from an EMBL/GenBank/DDBJ whole genome shotgun (WGS) entry which is preliminary data.</text>
</comment>
<keyword evidence="1" id="KW-0812">Transmembrane</keyword>
<name>A0A0A0DEM7_9STRE</name>
<sequence>MSDKGTGLIRAIFDTDNFFMQICEKILDLITVNLLFLLSCLPLVTIGIAKISLYQTLFEIKGNRRVKVIRTYTRIFRENWKQGLKLGLLELALVGFSLFDLLLFRTQEALSFQVLKAVCFGMIIFTILLSLCVYPLAGKFLMSFRDVLQTSLVIVSLNFPWFFVMMALIAAILVIIYSSGFVLLLGFSLFAFIGFAGLAFLQLPILEKIFAKYSSL</sequence>
<feature type="transmembrane region" description="Helical" evidence="1">
    <location>
        <begin position="34"/>
        <end position="57"/>
    </location>
</feature>
<accession>A0A0A0DEM7</accession>
<evidence type="ECO:0000313" key="2">
    <source>
        <dbReference type="EMBL" id="KGM37176.1"/>
    </source>
</evidence>
<feature type="transmembrane region" description="Helical" evidence="1">
    <location>
        <begin position="157"/>
        <end position="177"/>
    </location>
</feature>
<feature type="transmembrane region" description="Helical" evidence="1">
    <location>
        <begin position="84"/>
        <end position="104"/>
    </location>
</feature>
<dbReference type="AlphaFoldDB" id="A0A0A0DEM7"/>